<reference evidence="2" key="1">
    <citation type="journal article" date="2020" name="G3 (Bethesda)">
        <title>High-Quality Assemblies for Three Invasive Social Wasps from the &lt;i&gt;Vespula&lt;/i&gt; Genus.</title>
        <authorList>
            <person name="Harrop T.W.R."/>
            <person name="Guhlin J."/>
            <person name="McLaughlin G.M."/>
            <person name="Permina E."/>
            <person name="Stockwell P."/>
            <person name="Gilligan J."/>
            <person name="Le Lec M.F."/>
            <person name="Gruber M.A.M."/>
            <person name="Quinn O."/>
            <person name="Lovegrove M."/>
            <person name="Duncan E.J."/>
            <person name="Remnant E.J."/>
            <person name="Van Eeckhoven J."/>
            <person name="Graham B."/>
            <person name="Knapp R.A."/>
            <person name="Langford K.W."/>
            <person name="Kronenberg Z."/>
            <person name="Press M.O."/>
            <person name="Eacker S.M."/>
            <person name="Wilson-Rankin E.E."/>
            <person name="Purcell J."/>
            <person name="Lester P.J."/>
            <person name="Dearden P.K."/>
        </authorList>
    </citation>
    <scope>NUCLEOTIDE SEQUENCE</scope>
    <source>
        <strain evidence="2">Marl-1</strain>
    </source>
</reference>
<dbReference type="Proteomes" id="UP000614350">
    <property type="component" value="Unassembled WGS sequence"/>
</dbReference>
<evidence type="ECO:0000313" key="2">
    <source>
        <dbReference type="EMBL" id="KAF7407703.1"/>
    </source>
</evidence>
<feature type="signal peptide" evidence="1">
    <location>
        <begin position="1"/>
        <end position="16"/>
    </location>
</feature>
<proteinExistence type="predicted"/>
<name>A0A834NHK7_VESVU</name>
<accession>A0A834NHK7</accession>
<comment type="caution">
    <text evidence="2">The sequence shown here is derived from an EMBL/GenBank/DDBJ whole genome shotgun (WGS) entry which is preliminary data.</text>
</comment>
<dbReference type="AlphaFoldDB" id="A0A834NHK7"/>
<feature type="chain" id="PRO_5032315033" evidence="1">
    <location>
        <begin position="17"/>
        <end position="230"/>
    </location>
</feature>
<keyword evidence="3" id="KW-1185">Reference proteome</keyword>
<organism evidence="2 3">
    <name type="scientific">Vespula vulgaris</name>
    <name type="common">Yellow jacket</name>
    <name type="synonym">Wasp</name>
    <dbReference type="NCBI Taxonomy" id="7454"/>
    <lineage>
        <taxon>Eukaryota</taxon>
        <taxon>Metazoa</taxon>
        <taxon>Ecdysozoa</taxon>
        <taxon>Arthropoda</taxon>
        <taxon>Hexapoda</taxon>
        <taxon>Insecta</taxon>
        <taxon>Pterygota</taxon>
        <taxon>Neoptera</taxon>
        <taxon>Endopterygota</taxon>
        <taxon>Hymenoptera</taxon>
        <taxon>Apocrita</taxon>
        <taxon>Aculeata</taxon>
        <taxon>Vespoidea</taxon>
        <taxon>Vespidae</taxon>
        <taxon>Vespinae</taxon>
        <taxon>Vespula</taxon>
    </lineage>
</organism>
<gene>
    <name evidence="2" type="ORF">HZH66_002240</name>
</gene>
<evidence type="ECO:0000313" key="3">
    <source>
        <dbReference type="Proteomes" id="UP000614350"/>
    </source>
</evidence>
<sequence>MVVSLPLLLLLDGYYGDGNWVFLECIPCPDYRPLTIVLPLLPAIQACKKGADRPAPQGWFYSLEVTDICGCRKEKKVLGFIKIKFDKVIKITLTHDEHILFTRIIFTGYKSLTQQHASYGNACHPEQSLPSRNFVLTEITFEEGRRSDACKPSSKNTGIVDFREKLSRSRFNLAAEKIRPIITKSGFANYHDDGVIYGHMADVSWKRATDCSRVSIEEARALKRSRKRKS</sequence>
<evidence type="ECO:0000256" key="1">
    <source>
        <dbReference type="SAM" id="SignalP"/>
    </source>
</evidence>
<protein>
    <submittedName>
        <fullName evidence="2">Uncharacterized protein</fullName>
    </submittedName>
</protein>
<keyword evidence="1" id="KW-0732">Signal</keyword>
<dbReference type="EMBL" id="JACSEA010000002">
    <property type="protein sequence ID" value="KAF7407703.1"/>
    <property type="molecule type" value="Genomic_DNA"/>
</dbReference>